<gene>
    <name evidence="1" type="ORF">GALL_441450</name>
</gene>
<proteinExistence type="predicted"/>
<dbReference type="EMBL" id="MLJW01002589">
    <property type="protein sequence ID" value="OIQ74212.1"/>
    <property type="molecule type" value="Genomic_DNA"/>
</dbReference>
<sequence>MLLEMLAVGVVSGVAGFFLGRRSCVVRTEPRGTNQRAVAYVELFSALSEAYSSVLNASAEDQLSEVTKQAMWNSLNVLSRTFYKSRFLFPADLVDVMAEWIDAPFLTQGWDERLEILNRTKEKAYFIARKEFASN</sequence>
<comment type="caution">
    <text evidence="1">The sequence shown here is derived from an EMBL/GenBank/DDBJ whole genome shotgun (WGS) entry which is preliminary data.</text>
</comment>
<reference evidence="1" key="1">
    <citation type="submission" date="2016-10" db="EMBL/GenBank/DDBJ databases">
        <title>Sequence of Gallionella enrichment culture.</title>
        <authorList>
            <person name="Poehlein A."/>
            <person name="Muehling M."/>
            <person name="Daniel R."/>
        </authorList>
    </citation>
    <scope>NUCLEOTIDE SEQUENCE</scope>
</reference>
<accession>A0A1J5Q2V7</accession>
<evidence type="ECO:0000313" key="1">
    <source>
        <dbReference type="EMBL" id="OIQ74212.1"/>
    </source>
</evidence>
<protein>
    <submittedName>
        <fullName evidence="1">Uncharacterized protein</fullName>
    </submittedName>
</protein>
<dbReference type="AlphaFoldDB" id="A0A1J5Q2V7"/>
<name>A0A1J5Q2V7_9ZZZZ</name>
<organism evidence="1">
    <name type="scientific">mine drainage metagenome</name>
    <dbReference type="NCBI Taxonomy" id="410659"/>
    <lineage>
        <taxon>unclassified sequences</taxon>
        <taxon>metagenomes</taxon>
        <taxon>ecological metagenomes</taxon>
    </lineage>
</organism>